<dbReference type="EMBL" id="CP002917">
    <property type="protein sequence ID" value="AEK36169.1"/>
    <property type="molecule type" value="Genomic_DNA"/>
</dbReference>
<dbReference type="STRING" id="858619.CVAR_0816"/>
<dbReference type="KEGG" id="cva:CVAR_0816"/>
<dbReference type="Proteomes" id="UP000006659">
    <property type="component" value="Chromosome"/>
</dbReference>
<organism evidence="1 2">
    <name type="scientific">Corynebacterium variabile (strain DSM 44702 / CIP 107183 / JCM 12073 / NCIMB 30131)</name>
    <name type="common">Corynebacterium mooreparkense</name>
    <dbReference type="NCBI Taxonomy" id="858619"/>
    <lineage>
        <taxon>Bacteria</taxon>
        <taxon>Bacillati</taxon>
        <taxon>Actinomycetota</taxon>
        <taxon>Actinomycetes</taxon>
        <taxon>Mycobacteriales</taxon>
        <taxon>Corynebacteriaceae</taxon>
        <taxon>Corynebacterium</taxon>
    </lineage>
</organism>
<gene>
    <name evidence="1" type="ordered locus">CVAR_0816</name>
</gene>
<proteinExistence type="predicted"/>
<evidence type="ECO:0000313" key="2">
    <source>
        <dbReference type="Proteomes" id="UP000006659"/>
    </source>
</evidence>
<name>G0HB44_CORVD</name>
<evidence type="ECO:0000313" key="1">
    <source>
        <dbReference type="EMBL" id="AEK36169.1"/>
    </source>
</evidence>
<protein>
    <submittedName>
        <fullName evidence="1">Uncharacterized protein</fullName>
    </submittedName>
</protein>
<sequence length="43" mass="4591">MESSKKVEPWRAAVAQAATIAYLRTEPIDGPVCPGCGGEETDR</sequence>
<accession>G0HB44</accession>
<dbReference type="AlphaFoldDB" id="G0HB44"/>
<dbReference type="HOGENOM" id="CLU_3232412_0_0_11"/>
<reference evidence="1 2" key="1">
    <citation type="journal article" date="2011" name="BMC Genomics">
        <title>Complete genome sequence of Corynebacterium variabile DSM 44702 isolated from the surface of smear-ripened cheeses and insights into cheese ripening and flavor generation.</title>
        <authorList>
            <person name="Schroeder J."/>
            <person name="Maus I."/>
            <person name="Trost E."/>
            <person name="Tauch A."/>
        </authorList>
    </citation>
    <scope>NUCLEOTIDE SEQUENCE [LARGE SCALE GENOMIC DNA]</scope>
    <source>
        <strain evidence="2">DSM 44702 / JCM 12073 / NCIMB 30131</strain>
    </source>
</reference>